<evidence type="ECO:0000256" key="6">
    <source>
        <dbReference type="SAM" id="MobiDB-lite"/>
    </source>
</evidence>
<dbReference type="Gene3D" id="3.90.180.10">
    <property type="entry name" value="Medium-chain alcohol dehydrogenases, catalytic domain"/>
    <property type="match status" value="1"/>
</dbReference>
<proteinExistence type="predicted"/>
<keyword evidence="4" id="KW-0521">NADP</keyword>
<dbReference type="GO" id="GO:0030554">
    <property type="term" value="F:adenyl nucleotide binding"/>
    <property type="evidence" value="ECO:0007669"/>
    <property type="project" value="UniProtKB-ARBA"/>
</dbReference>
<dbReference type="GO" id="GO:0003723">
    <property type="term" value="F:RNA binding"/>
    <property type="evidence" value="ECO:0007669"/>
    <property type="project" value="UniProtKB-KW"/>
</dbReference>
<dbReference type="SUPFAM" id="SSF50129">
    <property type="entry name" value="GroES-like"/>
    <property type="match status" value="1"/>
</dbReference>
<evidence type="ECO:0000313" key="8">
    <source>
        <dbReference type="EMBL" id="PCR88860.1"/>
    </source>
</evidence>
<dbReference type="InterPro" id="IPR036291">
    <property type="entry name" value="NAD(P)-bd_dom_sf"/>
</dbReference>
<dbReference type="GO" id="GO:0008270">
    <property type="term" value="F:zinc ion binding"/>
    <property type="evidence" value="ECO:0007669"/>
    <property type="project" value="InterPro"/>
</dbReference>
<dbReference type="Gene3D" id="3.40.50.720">
    <property type="entry name" value="NAD(P)-binding Rossmann-like Domain"/>
    <property type="match status" value="1"/>
</dbReference>
<dbReference type="SMART" id="SM00829">
    <property type="entry name" value="PKS_ER"/>
    <property type="match status" value="1"/>
</dbReference>
<dbReference type="PANTHER" id="PTHR44154:SF1">
    <property type="entry name" value="QUINONE OXIDOREDUCTASE"/>
    <property type="match status" value="1"/>
</dbReference>
<comment type="subunit">
    <text evidence="2">Homotetramer.</text>
</comment>
<feature type="region of interest" description="Disordered" evidence="6">
    <location>
        <begin position="1"/>
        <end position="22"/>
    </location>
</feature>
<keyword evidence="3" id="KW-0963">Cytoplasm</keyword>
<dbReference type="Pfam" id="PF13602">
    <property type="entry name" value="ADH_zinc_N_2"/>
    <property type="match status" value="1"/>
</dbReference>
<dbReference type="InterPro" id="IPR002364">
    <property type="entry name" value="Quin_OxRdtase/zeta-crystal_CS"/>
</dbReference>
<dbReference type="SUPFAM" id="SSF51735">
    <property type="entry name" value="NAD(P)-binding Rossmann-fold domains"/>
    <property type="match status" value="1"/>
</dbReference>
<dbReference type="GO" id="GO:0016616">
    <property type="term" value="F:oxidoreductase activity, acting on the CH-OH group of donors, NAD or NADP as acceptor"/>
    <property type="evidence" value="ECO:0007669"/>
    <property type="project" value="UniProtKB-ARBA"/>
</dbReference>
<dbReference type="InterPro" id="IPR051603">
    <property type="entry name" value="Zinc-ADH_QOR/CCCR"/>
</dbReference>
<evidence type="ECO:0000256" key="1">
    <source>
        <dbReference type="ARBA" id="ARBA00004496"/>
    </source>
</evidence>
<evidence type="ECO:0000313" key="9">
    <source>
        <dbReference type="Proteomes" id="UP000219689"/>
    </source>
</evidence>
<dbReference type="InterPro" id="IPR020843">
    <property type="entry name" value="ER"/>
</dbReference>
<dbReference type="InterPro" id="IPR011032">
    <property type="entry name" value="GroES-like_sf"/>
</dbReference>
<organism evidence="8 9">
    <name type="scientific">Natrinema ejinorense</name>
    <dbReference type="NCBI Taxonomy" id="373386"/>
    <lineage>
        <taxon>Archaea</taxon>
        <taxon>Methanobacteriati</taxon>
        <taxon>Methanobacteriota</taxon>
        <taxon>Stenosarchaea group</taxon>
        <taxon>Halobacteria</taxon>
        <taxon>Halobacteriales</taxon>
        <taxon>Natrialbaceae</taxon>
        <taxon>Natrinema</taxon>
    </lineage>
</organism>
<dbReference type="GO" id="GO:0043168">
    <property type="term" value="F:anion binding"/>
    <property type="evidence" value="ECO:0007669"/>
    <property type="project" value="UniProtKB-ARBA"/>
</dbReference>
<keyword evidence="9" id="KW-1185">Reference proteome</keyword>
<comment type="caution">
    <text evidence="8">The sequence shown here is derived from an EMBL/GenBank/DDBJ whole genome shotgun (WGS) entry which is preliminary data.</text>
</comment>
<dbReference type="CDD" id="cd08253">
    <property type="entry name" value="zeta_crystallin"/>
    <property type="match status" value="1"/>
</dbReference>
<dbReference type="Proteomes" id="UP000219689">
    <property type="component" value="Unassembled WGS sequence"/>
</dbReference>
<dbReference type="PROSITE" id="PS01162">
    <property type="entry name" value="QOR_ZETA_CRYSTAL"/>
    <property type="match status" value="1"/>
</dbReference>
<evidence type="ECO:0000256" key="2">
    <source>
        <dbReference type="ARBA" id="ARBA00011881"/>
    </source>
</evidence>
<sequence length="318" mass="33223">MRAIRYHEHGSPDVLRSEEIERPSPKRGEVLVAVRAAGINPVDAKFRDGTYPQGPHPKIPGSDFAGVVEAVGDDIDEFAVGDRVFGTGLGIDRQGTCAEYAVATTTHLAKLPDGIAFTVGAGIGLVGVTAWEGLIETAGLAVGDRCLVHGGSGGVGHVAVQLASAAGASVVATAAEQYHDRVRTLGADTVLSYDRPDLASAIGDAGAPDVVLDHRIDQHIELNTEIASQGARIVAIDSTAPELRYPDSGLARAKMHTLHHFAMISLSDYSSALKLIARLLESGNVTAEVARTYDLADTGQAHRDVAETSFLGKAVVVP</sequence>
<evidence type="ECO:0000256" key="4">
    <source>
        <dbReference type="ARBA" id="ARBA00022857"/>
    </source>
</evidence>
<feature type="domain" description="Enoyl reductase (ER)" evidence="7">
    <location>
        <begin position="10"/>
        <end position="316"/>
    </location>
</feature>
<dbReference type="OrthoDB" id="146629at2157"/>
<dbReference type="GO" id="GO:0044281">
    <property type="term" value="P:small molecule metabolic process"/>
    <property type="evidence" value="ECO:0007669"/>
    <property type="project" value="UniProtKB-ARBA"/>
</dbReference>
<dbReference type="AlphaFoldDB" id="A0A2A5QPU9"/>
<dbReference type="Pfam" id="PF08240">
    <property type="entry name" value="ADH_N"/>
    <property type="match status" value="1"/>
</dbReference>
<reference evidence="8 9" key="1">
    <citation type="submission" date="2017-09" db="EMBL/GenBank/DDBJ databases">
        <title>Genome sequences of Natrinema ejinorence JCM 13890T.</title>
        <authorList>
            <person name="Roh S.W."/>
            <person name="Kim Y.B."/>
            <person name="Kim J.Y."/>
        </authorList>
    </citation>
    <scope>NUCLEOTIDE SEQUENCE [LARGE SCALE GENOMIC DNA]</scope>
    <source>
        <strain evidence="8 9">JCM 13890</strain>
    </source>
</reference>
<protein>
    <submittedName>
        <fullName evidence="8">Zinc-binding dehydrogenase</fullName>
    </submittedName>
</protein>
<dbReference type="InterPro" id="IPR013154">
    <property type="entry name" value="ADH-like_N"/>
</dbReference>
<dbReference type="EMBL" id="NXNI01000002">
    <property type="protein sequence ID" value="PCR88860.1"/>
    <property type="molecule type" value="Genomic_DNA"/>
</dbReference>
<dbReference type="PANTHER" id="PTHR44154">
    <property type="entry name" value="QUINONE OXIDOREDUCTASE"/>
    <property type="match status" value="1"/>
</dbReference>
<dbReference type="GO" id="GO:0005737">
    <property type="term" value="C:cytoplasm"/>
    <property type="evidence" value="ECO:0007669"/>
    <property type="project" value="UniProtKB-SubCell"/>
</dbReference>
<dbReference type="RefSeq" id="WP_097381877.1">
    <property type="nucleotide sequence ID" value="NZ_NXNI01000002.1"/>
</dbReference>
<keyword evidence="5" id="KW-0694">RNA-binding</keyword>
<accession>A0A2A5QPU9</accession>
<name>A0A2A5QPU9_9EURY</name>
<evidence type="ECO:0000256" key="3">
    <source>
        <dbReference type="ARBA" id="ARBA00022490"/>
    </source>
</evidence>
<comment type="subcellular location">
    <subcellularLocation>
        <location evidence="1">Cytoplasm</location>
    </subcellularLocation>
</comment>
<evidence type="ECO:0000256" key="5">
    <source>
        <dbReference type="ARBA" id="ARBA00022884"/>
    </source>
</evidence>
<evidence type="ECO:0000259" key="7">
    <source>
        <dbReference type="SMART" id="SM00829"/>
    </source>
</evidence>
<gene>
    <name evidence="8" type="ORF">CP557_20480</name>
</gene>